<sequence length="126" mass="13560">MDEPRDPDTRRRWWTRHDGAAADHDEDERRPAEGRRRPGVQASDVLAALALAIGVVLGTGTWRTYLAQSTAPEGEETAESRGRALAGPQESTGPVGVTADAAPAHRSGVHHFGTRRPTRSAIHPAL</sequence>
<keyword evidence="2" id="KW-1133">Transmembrane helix</keyword>
<dbReference type="RefSeq" id="WP_209213969.1">
    <property type="nucleotide sequence ID" value="NZ_JAFFZM010000023.1"/>
</dbReference>
<keyword evidence="4" id="KW-1185">Reference proteome</keyword>
<feature type="compositionally biased region" description="Basic residues" evidence="1">
    <location>
        <begin position="107"/>
        <end position="118"/>
    </location>
</feature>
<keyword evidence="2" id="KW-0472">Membrane</keyword>
<dbReference type="EMBL" id="JAFFZM010000023">
    <property type="protein sequence ID" value="MBO8202427.1"/>
    <property type="molecule type" value="Genomic_DNA"/>
</dbReference>
<name>A0ABS3Y440_9ACTN</name>
<protein>
    <submittedName>
        <fullName evidence="3">Uncharacterized protein</fullName>
    </submittedName>
</protein>
<evidence type="ECO:0000256" key="2">
    <source>
        <dbReference type="SAM" id="Phobius"/>
    </source>
</evidence>
<evidence type="ECO:0000313" key="3">
    <source>
        <dbReference type="EMBL" id="MBO8202427.1"/>
    </source>
</evidence>
<dbReference type="GeneID" id="96262791"/>
<gene>
    <name evidence="3" type="ORF">JW613_29695</name>
</gene>
<dbReference type="Proteomes" id="UP000721954">
    <property type="component" value="Unassembled WGS sequence"/>
</dbReference>
<feature type="transmembrane region" description="Helical" evidence="2">
    <location>
        <begin position="45"/>
        <end position="65"/>
    </location>
</feature>
<reference evidence="3 4" key="1">
    <citation type="submission" date="2021-02" db="EMBL/GenBank/DDBJ databases">
        <title>Streptomyces spirodelae sp. nov., isolated from duckweed.</title>
        <authorList>
            <person name="Saimee Y."/>
            <person name="Duangmal K."/>
        </authorList>
    </citation>
    <scope>NUCLEOTIDE SEQUENCE [LARGE SCALE GENOMIC DNA]</scope>
    <source>
        <strain evidence="3 4">DSM 42105</strain>
    </source>
</reference>
<proteinExistence type="predicted"/>
<feature type="region of interest" description="Disordered" evidence="1">
    <location>
        <begin position="1"/>
        <end position="40"/>
    </location>
</feature>
<feature type="compositionally biased region" description="Basic and acidic residues" evidence="1">
    <location>
        <begin position="1"/>
        <end position="36"/>
    </location>
</feature>
<accession>A0ABS3Y440</accession>
<keyword evidence="2" id="KW-0812">Transmembrane</keyword>
<evidence type="ECO:0000256" key="1">
    <source>
        <dbReference type="SAM" id="MobiDB-lite"/>
    </source>
</evidence>
<comment type="caution">
    <text evidence="3">The sequence shown here is derived from an EMBL/GenBank/DDBJ whole genome shotgun (WGS) entry which is preliminary data.</text>
</comment>
<organism evidence="3 4">
    <name type="scientific">Streptomyces smyrnaeus</name>
    <dbReference type="NCBI Taxonomy" id="1387713"/>
    <lineage>
        <taxon>Bacteria</taxon>
        <taxon>Bacillati</taxon>
        <taxon>Actinomycetota</taxon>
        <taxon>Actinomycetes</taxon>
        <taxon>Kitasatosporales</taxon>
        <taxon>Streptomycetaceae</taxon>
        <taxon>Streptomyces</taxon>
    </lineage>
</organism>
<feature type="region of interest" description="Disordered" evidence="1">
    <location>
        <begin position="68"/>
        <end position="126"/>
    </location>
</feature>
<evidence type="ECO:0000313" key="4">
    <source>
        <dbReference type="Proteomes" id="UP000721954"/>
    </source>
</evidence>